<evidence type="ECO:0000313" key="5">
    <source>
        <dbReference type="EMBL" id="JAP84911.1"/>
    </source>
</evidence>
<dbReference type="GO" id="GO:0005634">
    <property type="term" value="C:nucleus"/>
    <property type="evidence" value="ECO:0007669"/>
    <property type="project" value="TreeGrafter"/>
</dbReference>
<dbReference type="GO" id="GO:0005737">
    <property type="term" value="C:cytoplasm"/>
    <property type="evidence" value="ECO:0007669"/>
    <property type="project" value="TreeGrafter"/>
</dbReference>
<dbReference type="GO" id="GO:0042026">
    <property type="term" value="P:protein refolding"/>
    <property type="evidence" value="ECO:0007669"/>
    <property type="project" value="TreeGrafter"/>
</dbReference>
<evidence type="ECO:0000256" key="3">
    <source>
        <dbReference type="RuleBase" id="RU003616"/>
    </source>
</evidence>
<evidence type="ECO:0000256" key="1">
    <source>
        <dbReference type="ARBA" id="ARBA00023016"/>
    </source>
</evidence>
<dbReference type="InterPro" id="IPR008978">
    <property type="entry name" value="HSP20-like_chaperone"/>
</dbReference>
<dbReference type="AlphaFoldDB" id="A0A131Z456"/>
<dbReference type="EMBL" id="GEDV01003646">
    <property type="protein sequence ID" value="JAP84911.1"/>
    <property type="molecule type" value="Transcribed_RNA"/>
</dbReference>
<dbReference type="SUPFAM" id="SSF49764">
    <property type="entry name" value="HSP20-like chaperones"/>
    <property type="match status" value="1"/>
</dbReference>
<dbReference type="PANTHER" id="PTHR45640">
    <property type="entry name" value="HEAT SHOCK PROTEIN HSP-12.2-RELATED"/>
    <property type="match status" value="1"/>
</dbReference>
<dbReference type="CDD" id="cd06526">
    <property type="entry name" value="metazoan_ACD"/>
    <property type="match status" value="1"/>
</dbReference>
<dbReference type="PROSITE" id="PS01031">
    <property type="entry name" value="SHSP"/>
    <property type="match status" value="1"/>
</dbReference>
<sequence>MLLYPILPSYADVLTFAEANPWVRDSLPPLTAPLFDQFLREVFAPFEPRKAEPCAPDEANCPPPDEGDVLVEDKGEDEGALPNVAACSSSDDSVKASAACAATSDDEQCSLPEFSRSFDVAGFVGGEITVKAVGNCVQVHAGHLEKPPSGEDGDYVRREYTHRFTLPDDVRQDSITSVLTEEGTLVVRALRNGVVCAQEASSRSTVR</sequence>
<comment type="similarity">
    <text evidence="2 3">Belongs to the small heat shock protein (HSP20) family.</text>
</comment>
<dbReference type="GO" id="GO:0009408">
    <property type="term" value="P:response to heat"/>
    <property type="evidence" value="ECO:0007669"/>
    <property type="project" value="TreeGrafter"/>
</dbReference>
<feature type="domain" description="SHSP" evidence="4">
    <location>
        <begin position="96"/>
        <end position="207"/>
    </location>
</feature>
<dbReference type="InterPro" id="IPR002068">
    <property type="entry name" value="A-crystallin/Hsp20_dom"/>
</dbReference>
<reference evidence="5" key="1">
    <citation type="journal article" date="2016" name="Ticks Tick Borne Dis.">
        <title>De novo assembly and annotation of the salivary gland transcriptome of Rhipicephalus appendiculatus male and female ticks during blood feeding.</title>
        <authorList>
            <person name="de Castro M.H."/>
            <person name="de Klerk D."/>
            <person name="Pienaar R."/>
            <person name="Latif A.A."/>
            <person name="Rees D.J."/>
            <person name="Mans B.J."/>
        </authorList>
    </citation>
    <scope>NUCLEOTIDE SEQUENCE</scope>
    <source>
        <tissue evidence="5">Salivary glands</tissue>
    </source>
</reference>
<dbReference type="Pfam" id="PF00011">
    <property type="entry name" value="HSP20"/>
    <property type="match status" value="1"/>
</dbReference>
<evidence type="ECO:0000256" key="2">
    <source>
        <dbReference type="PROSITE-ProRule" id="PRU00285"/>
    </source>
</evidence>
<evidence type="ECO:0000259" key="4">
    <source>
        <dbReference type="PROSITE" id="PS01031"/>
    </source>
</evidence>
<protein>
    <submittedName>
        <fullName evidence="5">Crystallin, alpha B</fullName>
    </submittedName>
</protein>
<name>A0A131Z456_RHIAP</name>
<dbReference type="Gene3D" id="2.60.40.790">
    <property type="match status" value="1"/>
</dbReference>
<dbReference type="GO" id="GO:0051082">
    <property type="term" value="F:unfolded protein binding"/>
    <property type="evidence" value="ECO:0007669"/>
    <property type="project" value="TreeGrafter"/>
</dbReference>
<organism evidence="5">
    <name type="scientific">Rhipicephalus appendiculatus</name>
    <name type="common">Brown ear tick</name>
    <dbReference type="NCBI Taxonomy" id="34631"/>
    <lineage>
        <taxon>Eukaryota</taxon>
        <taxon>Metazoa</taxon>
        <taxon>Ecdysozoa</taxon>
        <taxon>Arthropoda</taxon>
        <taxon>Chelicerata</taxon>
        <taxon>Arachnida</taxon>
        <taxon>Acari</taxon>
        <taxon>Parasitiformes</taxon>
        <taxon>Ixodida</taxon>
        <taxon>Ixodoidea</taxon>
        <taxon>Ixodidae</taxon>
        <taxon>Rhipicephalinae</taxon>
        <taxon>Rhipicephalus</taxon>
        <taxon>Rhipicephalus</taxon>
    </lineage>
</organism>
<dbReference type="PANTHER" id="PTHR45640:SF13">
    <property type="entry name" value="HEAT SHOCK PROTEIN 22-RELATED"/>
    <property type="match status" value="1"/>
</dbReference>
<accession>A0A131Z456</accession>
<keyword evidence="1" id="KW-0346">Stress response</keyword>
<dbReference type="InterPro" id="IPR001436">
    <property type="entry name" value="Alpha-crystallin/sHSP_animal"/>
</dbReference>
<proteinExistence type="inferred from homology"/>